<reference evidence="2 3" key="1">
    <citation type="journal article" date="2011" name="J. Bacteriol.">
        <title>Genome sequence of the algicidal bacterium Kordia algicida OT-1.</title>
        <authorList>
            <person name="Lee H.S."/>
            <person name="Kang S.G."/>
            <person name="Kwon K.K."/>
            <person name="Lee J.H."/>
            <person name="Kim S.J."/>
        </authorList>
    </citation>
    <scope>NUCLEOTIDE SEQUENCE [LARGE SCALE GENOMIC DNA]</scope>
    <source>
        <strain evidence="2 3">OT-1</strain>
    </source>
</reference>
<dbReference type="HOGENOM" id="CLU_2734773_0_0_10"/>
<dbReference type="AlphaFoldDB" id="A9DUD7"/>
<protein>
    <submittedName>
        <fullName evidence="2">Uncharacterized protein</fullName>
    </submittedName>
</protein>
<organism evidence="2 3">
    <name type="scientific">Kordia algicida OT-1</name>
    <dbReference type="NCBI Taxonomy" id="391587"/>
    <lineage>
        <taxon>Bacteria</taxon>
        <taxon>Pseudomonadati</taxon>
        <taxon>Bacteroidota</taxon>
        <taxon>Flavobacteriia</taxon>
        <taxon>Flavobacteriales</taxon>
        <taxon>Flavobacteriaceae</taxon>
        <taxon>Kordia</taxon>
    </lineage>
</organism>
<dbReference type="RefSeq" id="WP_007093108.1">
    <property type="nucleotide sequence ID" value="NZ_CP142125.1"/>
</dbReference>
<dbReference type="OrthoDB" id="1460677at2"/>
<feature type="region of interest" description="Disordered" evidence="1">
    <location>
        <begin position="28"/>
        <end position="51"/>
    </location>
</feature>
<evidence type="ECO:0000256" key="1">
    <source>
        <dbReference type="SAM" id="MobiDB-lite"/>
    </source>
</evidence>
<evidence type="ECO:0000313" key="2">
    <source>
        <dbReference type="EMBL" id="EDP96278.1"/>
    </source>
</evidence>
<feature type="compositionally biased region" description="Polar residues" evidence="1">
    <location>
        <begin position="30"/>
        <end position="47"/>
    </location>
</feature>
<accession>A9DUD7</accession>
<comment type="caution">
    <text evidence="2">The sequence shown here is derived from an EMBL/GenBank/DDBJ whole genome shotgun (WGS) entry which is preliminary data.</text>
</comment>
<dbReference type="Proteomes" id="UP000002945">
    <property type="component" value="Unassembled WGS sequence"/>
</dbReference>
<sequence length="82" mass="8703">MKKRSIKSLALNKESISNIQTAVFGGEACSSDTKTTSGADPYTTSIVSDDPTPMTADVKDCPKNSLAGDCSMGYCPETFWCP</sequence>
<gene>
    <name evidence="2" type="ORF">KAOT1_02677</name>
</gene>
<name>A9DUD7_9FLAO</name>
<keyword evidence="3" id="KW-1185">Reference proteome</keyword>
<dbReference type="EMBL" id="ABIB01000004">
    <property type="protein sequence ID" value="EDP96278.1"/>
    <property type="molecule type" value="Genomic_DNA"/>
</dbReference>
<proteinExistence type="predicted"/>
<evidence type="ECO:0000313" key="3">
    <source>
        <dbReference type="Proteomes" id="UP000002945"/>
    </source>
</evidence>